<reference evidence="2 3" key="2">
    <citation type="submission" date="2018-11" db="EMBL/GenBank/DDBJ databases">
        <authorList>
            <consortium name="Pathogen Informatics"/>
        </authorList>
    </citation>
    <scope>NUCLEOTIDE SEQUENCE [LARGE SCALE GENOMIC DNA]</scope>
    <source>
        <strain evidence="2">Dakar</strain>
        <strain evidence="3">Dakar, Senegal</strain>
    </source>
</reference>
<accession>A0A183K967</accession>
<feature type="compositionally biased region" description="Basic and acidic residues" evidence="1">
    <location>
        <begin position="194"/>
        <end position="232"/>
    </location>
</feature>
<evidence type="ECO:0000313" key="4">
    <source>
        <dbReference type="WBParaSite" id="SCUD_0001154901-mRNA-1"/>
    </source>
</evidence>
<sequence length="249" mass="28067">MQLDDLDFAKDLALLSKKHQQMQEKTNSVAAALTAVNLNINKRKSKILRYNTVCNNPITIDGEDLEDVKTFTYLGSIIDEHGRSDVDVKARIGKARAAYLQLKNIRNSKQLSAVWGGNLENYKSHHPEDTCVCQQLFTQNTSDPLAGHDQQQPIVGENKPDPSRGGNQEEELEVDRTHIEESTQLRHKTNPHLESSRSKVEKRKTGEHITPGNEDRHEKNGEELYGTRKEGGGRSGLENAGWQPMLDYE</sequence>
<protein>
    <submittedName>
        <fullName evidence="4">Reverse transcriptase domain-containing protein</fullName>
    </submittedName>
</protein>
<evidence type="ECO:0000313" key="3">
    <source>
        <dbReference type="Proteomes" id="UP000279833"/>
    </source>
</evidence>
<organism evidence="4">
    <name type="scientific">Schistosoma curassoni</name>
    <dbReference type="NCBI Taxonomy" id="6186"/>
    <lineage>
        <taxon>Eukaryota</taxon>
        <taxon>Metazoa</taxon>
        <taxon>Spiralia</taxon>
        <taxon>Lophotrochozoa</taxon>
        <taxon>Platyhelminthes</taxon>
        <taxon>Trematoda</taxon>
        <taxon>Digenea</taxon>
        <taxon>Strigeidida</taxon>
        <taxon>Schistosomatoidea</taxon>
        <taxon>Schistosomatidae</taxon>
        <taxon>Schistosoma</taxon>
    </lineage>
</organism>
<keyword evidence="3" id="KW-1185">Reference proteome</keyword>
<dbReference type="EMBL" id="UZAK01034493">
    <property type="protein sequence ID" value="VDP45079.1"/>
    <property type="molecule type" value="Genomic_DNA"/>
</dbReference>
<name>A0A183K967_9TREM</name>
<gene>
    <name evidence="2" type="ORF">SCUD_LOCUS11549</name>
</gene>
<proteinExistence type="predicted"/>
<dbReference type="PANTHER" id="PTHR47027">
    <property type="entry name" value="REVERSE TRANSCRIPTASE DOMAIN-CONTAINING PROTEIN"/>
    <property type="match status" value="1"/>
</dbReference>
<dbReference type="Proteomes" id="UP000279833">
    <property type="component" value="Unassembled WGS sequence"/>
</dbReference>
<reference evidence="4" key="1">
    <citation type="submission" date="2016-06" db="UniProtKB">
        <authorList>
            <consortium name="WormBaseParasite"/>
        </authorList>
    </citation>
    <scope>IDENTIFICATION</scope>
</reference>
<evidence type="ECO:0000256" key="1">
    <source>
        <dbReference type="SAM" id="MobiDB-lite"/>
    </source>
</evidence>
<feature type="compositionally biased region" description="Polar residues" evidence="1">
    <location>
        <begin position="142"/>
        <end position="153"/>
    </location>
</feature>
<feature type="compositionally biased region" description="Basic and acidic residues" evidence="1">
    <location>
        <begin position="174"/>
        <end position="184"/>
    </location>
</feature>
<feature type="region of interest" description="Disordered" evidence="1">
    <location>
        <begin position="142"/>
        <end position="249"/>
    </location>
</feature>
<dbReference type="WBParaSite" id="SCUD_0001154901-mRNA-1">
    <property type="protein sequence ID" value="SCUD_0001154901-mRNA-1"/>
    <property type="gene ID" value="SCUD_0001154901"/>
</dbReference>
<dbReference type="PANTHER" id="PTHR47027:SF25">
    <property type="entry name" value="REVERSE TRANSCRIPTASE DOMAIN-CONTAINING PROTEIN"/>
    <property type="match status" value="1"/>
</dbReference>
<dbReference type="AlphaFoldDB" id="A0A183K967"/>
<evidence type="ECO:0000313" key="2">
    <source>
        <dbReference type="EMBL" id="VDP45079.1"/>
    </source>
</evidence>